<dbReference type="EMBL" id="LAYC01000003">
    <property type="protein sequence ID" value="KYK55269.1"/>
    <property type="molecule type" value="Genomic_DNA"/>
</dbReference>
<accession>A0A151GDU1</accession>
<sequence length="141" mass="15898">MNKVDREIVHAYRHLYRGLLHAVQFSSPVRYVARDQLRSAFRERGASWNPEGAKRTLWFLHAAARETGLEHKILKNLLRVRLQQEPVEAPARDGVEPLRNDGGDAEQEHGALPALSSASNFCVARRRPVRGQGRGKNGDGR</sequence>
<dbReference type="AlphaFoldDB" id="A0A151GDU1"/>
<keyword evidence="3" id="KW-1185">Reference proteome</keyword>
<evidence type="ECO:0000313" key="3">
    <source>
        <dbReference type="Proteomes" id="UP000076580"/>
    </source>
</evidence>
<name>A0A151GDU1_DRECN</name>
<dbReference type="InParanoid" id="A0A151GDU1"/>
<dbReference type="STRING" id="98403.A0A151GDU1"/>
<evidence type="ECO:0008006" key="4">
    <source>
        <dbReference type="Google" id="ProtNLM"/>
    </source>
</evidence>
<dbReference type="RefSeq" id="XP_040654621.1">
    <property type="nucleotide sequence ID" value="XM_040804517.1"/>
</dbReference>
<comment type="caution">
    <text evidence="2">The sequence shown here is derived from an EMBL/GenBank/DDBJ whole genome shotgun (WGS) entry which is preliminary data.</text>
</comment>
<evidence type="ECO:0000313" key="2">
    <source>
        <dbReference type="EMBL" id="KYK55269.1"/>
    </source>
</evidence>
<gene>
    <name evidence="2" type="ORF">DCS_07232</name>
</gene>
<feature type="compositionally biased region" description="Basic and acidic residues" evidence="1">
    <location>
        <begin position="90"/>
        <end position="109"/>
    </location>
</feature>
<protein>
    <recommendedName>
        <fullName evidence="4">Mitochondrial carrier protein</fullName>
    </recommendedName>
</protein>
<feature type="region of interest" description="Disordered" evidence="1">
    <location>
        <begin position="85"/>
        <end position="141"/>
    </location>
</feature>
<reference evidence="2 3" key="1">
    <citation type="journal article" date="2016" name="Sci. Rep.">
        <title>Insights into Adaptations to a Near-Obligate Nematode Endoparasitic Lifestyle from the Finished Genome of Drechmeria coniospora.</title>
        <authorList>
            <person name="Zhang L."/>
            <person name="Zhou Z."/>
            <person name="Guo Q."/>
            <person name="Fokkens L."/>
            <person name="Miskei M."/>
            <person name="Pocsi I."/>
            <person name="Zhang W."/>
            <person name="Chen M."/>
            <person name="Wang L."/>
            <person name="Sun Y."/>
            <person name="Donzelli B.G."/>
            <person name="Gibson D.M."/>
            <person name="Nelson D.R."/>
            <person name="Luo J.G."/>
            <person name="Rep M."/>
            <person name="Liu H."/>
            <person name="Yang S."/>
            <person name="Wang J."/>
            <person name="Krasnoff S.B."/>
            <person name="Xu Y."/>
            <person name="Molnar I."/>
            <person name="Lin M."/>
        </authorList>
    </citation>
    <scope>NUCLEOTIDE SEQUENCE [LARGE SCALE GENOMIC DNA]</scope>
    <source>
        <strain evidence="2 3">ARSEF 6962</strain>
    </source>
</reference>
<dbReference type="Proteomes" id="UP000076580">
    <property type="component" value="Chromosome 03"/>
</dbReference>
<dbReference type="GeneID" id="63719875"/>
<evidence type="ECO:0000256" key="1">
    <source>
        <dbReference type="SAM" id="MobiDB-lite"/>
    </source>
</evidence>
<organism evidence="2 3">
    <name type="scientific">Drechmeria coniospora</name>
    <name type="common">Nematophagous fungus</name>
    <name type="synonym">Meria coniospora</name>
    <dbReference type="NCBI Taxonomy" id="98403"/>
    <lineage>
        <taxon>Eukaryota</taxon>
        <taxon>Fungi</taxon>
        <taxon>Dikarya</taxon>
        <taxon>Ascomycota</taxon>
        <taxon>Pezizomycotina</taxon>
        <taxon>Sordariomycetes</taxon>
        <taxon>Hypocreomycetidae</taxon>
        <taxon>Hypocreales</taxon>
        <taxon>Ophiocordycipitaceae</taxon>
        <taxon>Drechmeria</taxon>
    </lineage>
</organism>
<proteinExistence type="predicted"/>